<organism evidence="3 4">
    <name type="scientific">Robbsia andropogonis</name>
    <dbReference type="NCBI Taxonomy" id="28092"/>
    <lineage>
        <taxon>Bacteria</taxon>
        <taxon>Pseudomonadati</taxon>
        <taxon>Pseudomonadota</taxon>
        <taxon>Betaproteobacteria</taxon>
        <taxon>Burkholderiales</taxon>
        <taxon>Burkholderiaceae</taxon>
        <taxon>Robbsia</taxon>
    </lineage>
</organism>
<dbReference type="InterPro" id="IPR000836">
    <property type="entry name" value="PRTase_dom"/>
</dbReference>
<evidence type="ECO:0000259" key="2">
    <source>
        <dbReference type="Pfam" id="PF00156"/>
    </source>
</evidence>
<dbReference type="AlphaFoldDB" id="A0A0F5K5Q6"/>
<dbReference type="Proteomes" id="UP000033618">
    <property type="component" value="Unassembled WGS sequence"/>
</dbReference>
<dbReference type="InterPro" id="IPR029057">
    <property type="entry name" value="PRTase-like"/>
</dbReference>
<feature type="domain" description="Phosphoribosyltransferase" evidence="2">
    <location>
        <begin position="224"/>
        <end position="269"/>
    </location>
</feature>
<name>A0A0F5K5Q6_9BURK</name>
<comment type="similarity">
    <text evidence="1">Belongs to the ComF/GntX family.</text>
</comment>
<keyword evidence="4" id="KW-1185">Reference proteome</keyword>
<dbReference type="PANTHER" id="PTHR47505">
    <property type="entry name" value="DNA UTILIZATION PROTEIN YHGH"/>
    <property type="match status" value="1"/>
</dbReference>
<dbReference type="Pfam" id="PF00156">
    <property type="entry name" value="Pribosyltran"/>
    <property type="match status" value="1"/>
</dbReference>
<evidence type="ECO:0000313" key="3">
    <source>
        <dbReference type="EMBL" id="KKB65270.1"/>
    </source>
</evidence>
<evidence type="ECO:0000313" key="4">
    <source>
        <dbReference type="Proteomes" id="UP000033618"/>
    </source>
</evidence>
<dbReference type="Gene3D" id="3.40.50.2020">
    <property type="match status" value="1"/>
</dbReference>
<dbReference type="InterPro" id="IPR051910">
    <property type="entry name" value="ComF/GntX_DNA_util-trans"/>
</dbReference>
<proteinExistence type="inferred from homology"/>
<dbReference type="CDD" id="cd06223">
    <property type="entry name" value="PRTases_typeI"/>
    <property type="match status" value="1"/>
</dbReference>
<sequence>MPGTSRTLAGMIRAWASKQWRALLPAACLLCEHRADGPLCRRCEQCYWHADDAVPRCERCAVRLSLQAPPAREREGVRAALRRCGQCHIRPPAFDAAIALADYRAPLDAMIVALKYQGRVGLASDFAQRLACRLTTMPASARPDLLIPAPLSPERLATRGYNQAWEITRRLGVHLAIGTHAGLLQRAHTEAQAKLGRAARQRNLQRAFSLAGGVSLTALDTMSEADASTIGIHVGVVDDVMTTGATLDAIATTLKRHGARRVTAIVVFRTA</sequence>
<dbReference type="PANTHER" id="PTHR47505:SF1">
    <property type="entry name" value="DNA UTILIZATION PROTEIN YHGH"/>
    <property type="match status" value="1"/>
</dbReference>
<accession>A0A0F5K5Q6</accession>
<dbReference type="STRING" id="28092.WM40_01235"/>
<comment type="caution">
    <text evidence="3">The sequence shown here is derived from an EMBL/GenBank/DDBJ whole genome shotgun (WGS) entry which is preliminary data.</text>
</comment>
<reference evidence="3 4" key="1">
    <citation type="submission" date="2015-03" db="EMBL/GenBank/DDBJ databases">
        <title>Draft Genome Sequence of Burkholderia andropogonis type strain ICMP2807, isolated from Sorghum bicolor.</title>
        <authorList>
            <person name="Lopes-Santos L."/>
            <person name="Castro D.B."/>
            <person name="Ottoboni L.M."/>
            <person name="Park D."/>
            <person name="Weirc B.S."/>
            <person name="Destefano S.A."/>
        </authorList>
    </citation>
    <scope>NUCLEOTIDE SEQUENCE [LARGE SCALE GENOMIC DNA]</scope>
    <source>
        <strain evidence="3 4">ICMP2807</strain>
    </source>
</reference>
<dbReference type="SUPFAM" id="SSF53271">
    <property type="entry name" value="PRTase-like"/>
    <property type="match status" value="1"/>
</dbReference>
<protein>
    <recommendedName>
        <fullName evidence="2">Phosphoribosyltransferase domain-containing protein</fullName>
    </recommendedName>
</protein>
<dbReference type="PATRIC" id="fig|28092.6.peg.276"/>
<dbReference type="EMBL" id="LAQU01000001">
    <property type="protein sequence ID" value="KKB65270.1"/>
    <property type="molecule type" value="Genomic_DNA"/>
</dbReference>
<gene>
    <name evidence="3" type="ORF">WM40_01235</name>
</gene>
<evidence type="ECO:0000256" key="1">
    <source>
        <dbReference type="ARBA" id="ARBA00008007"/>
    </source>
</evidence>